<comment type="similarity">
    <text evidence="1">Belongs to the acetyltransferase family.</text>
</comment>
<dbReference type="AlphaFoldDB" id="A0A856MM69"/>
<dbReference type="PANTHER" id="PTHR10545:SF29">
    <property type="entry name" value="GH14572P-RELATED"/>
    <property type="match status" value="1"/>
</dbReference>
<dbReference type="Proteomes" id="UP000503129">
    <property type="component" value="Chromosome"/>
</dbReference>
<reference evidence="5 6" key="1">
    <citation type="submission" date="2018-06" db="EMBL/GenBank/DDBJ databases">
        <title>Comparative genomics of Brasilonema spp. strains.</title>
        <authorList>
            <person name="Alvarenga D.O."/>
            <person name="Fiore M.F."/>
            <person name="Varani A.M."/>
        </authorList>
    </citation>
    <scope>NUCLEOTIDE SEQUENCE [LARGE SCALE GENOMIC DNA]</scope>
    <source>
        <strain evidence="5 6">CENA114</strain>
    </source>
</reference>
<dbReference type="FunFam" id="3.40.630.30:FF:000064">
    <property type="entry name" value="GNAT family acetyltransferase"/>
    <property type="match status" value="1"/>
</dbReference>
<evidence type="ECO:0000313" key="5">
    <source>
        <dbReference type="EMBL" id="QDL12535.1"/>
    </source>
</evidence>
<dbReference type="InterPro" id="IPR016181">
    <property type="entry name" value="Acyl_CoA_acyltransferase"/>
</dbReference>
<proteinExistence type="inferred from homology"/>
<dbReference type="InterPro" id="IPR000182">
    <property type="entry name" value="GNAT_dom"/>
</dbReference>
<evidence type="ECO:0000259" key="4">
    <source>
        <dbReference type="PROSITE" id="PS51186"/>
    </source>
</evidence>
<keyword evidence="2 5" id="KW-0808">Transferase</keyword>
<dbReference type="CDD" id="cd04301">
    <property type="entry name" value="NAT_SF"/>
    <property type="match status" value="1"/>
</dbReference>
<dbReference type="Pfam" id="PF00583">
    <property type="entry name" value="Acetyltransf_1"/>
    <property type="match status" value="1"/>
</dbReference>
<feature type="domain" description="N-acetyltransferase" evidence="4">
    <location>
        <begin position="6"/>
        <end position="162"/>
    </location>
</feature>
<gene>
    <name evidence="5" type="ORF">DP114_32095</name>
</gene>
<dbReference type="SUPFAM" id="SSF55729">
    <property type="entry name" value="Acyl-CoA N-acyltransferases (Nat)"/>
    <property type="match status" value="1"/>
</dbReference>
<dbReference type="RefSeq" id="WP_171978021.1">
    <property type="nucleotide sequence ID" value="NZ_CAWOXK010000001.1"/>
</dbReference>
<protein>
    <submittedName>
        <fullName evidence="5">GNAT family N-acetyltransferase</fullName>
    </submittedName>
</protein>
<evidence type="ECO:0000256" key="3">
    <source>
        <dbReference type="ARBA" id="ARBA00023315"/>
    </source>
</evidence>
<evidence type="ECO:0000313" key="6">
    <source>
        <dbReference type="Proteomes" id="UP000503129"/>
    </source>
</evidence>
<keyword evidence="6" id="KW-1185">Reference proteome</keyword>
<evidence type="ECO:0000256" key="1">
    <source>
        <dbReference type="ARBA" id="ARBA00008694"/>
    </source>
</evidence>
<dbReference type="PANTHER" id="PTHR10545">
    <property type="entry name" value="DIAMINE N-ACETYLTRANSFERASE"/>
    <property type="match status" value="1"/>
</dbReference>
<accession>A0A856MM69</accession>
<evidence type="ECO:0000256" key="2">
    <source>
        <dbReference type="ARBA" id="ARBA00022679"/>
    </source>
</evidence>
<dbReference type="Gene3D" id="3.40.630.30">
    <property type="match status" value="1"/>
</dbReference>
<dbReference type="InterPro" id="IPR051016">
    <property type="entry name" value="Diverse_Substrate_AcTransf"/>
</dbReference>
<organism evidence="5 6">
    <name type="scientific">Brasilonema sennae CENA114</name>
    <dbReference type="NCBI Taxonomy" id="415709"/>
    <lineage>
        <taxon>Bacteria</taxon>
        <taxon>Bacillati</taxon>
        <taxon>Cyanobacteriota</taxon>
        <taxon>Cyanophyceae</taxon>
        <taxon>Nostocales</taxon>
        <taxon>Scytonemataceae</taxon>
        <taxon>Brasilonema</taxon>
        <taxon>Bromeliae group (in: Brasilonema)</taxon>
    </lineage>
</organism>
<dbReference type="KEGG" id="bsen:DP114_32095"/>
<dbReference type="PROSITE" id="PS51186">
    <property type="entry name" value="GNAT"/>
    <property type="match status" value="1"/>
</dbReference>
<dbReference type="EMBL" id="CP030118">
    <property type="protein sequence ID" value="QDL12535.1"/>
    <property type="molecule type" value="Genomic_DNA"/>
</dbReference>
<dbReference type="GO" id="GO:0008080">
    <property type="term" value="F:N-acetyltransferase activity"/>
    <property type="evidence" value="ECO:0007669"/>
    <property type="project" value="UniProtKB-ARBA"/>
</dbReference>
<keyword evidence="3" id="KW-0012">Acyltransferase</keyword>
<sequence>MHNQQFLIRDANVSDISTIMELLKLKAKFDGCPDFLKATPQKLEETLFSEKPLAFVLLAELDKNPIGFASYHQIYSTFLAQPGIWLDDLYIKAEYRRLGVGEALIKRLCQITQKIGGGRIDWTVAVNNTLAIQFYEKMGAQIIQRVRLCRLDREAISQRTSA</sequence>
<name>A0A856MM69_9CYAN</name>